<feature type="region of interest" description="Disordered" evidence="1">
    <location>
        <begin position="78"/>
        <end position="108"/>
    </location>
</feature>
<dbReference type="Proteomes" id="UP000262621">
    <property type="component" value="Unassembled WGS sequence"/>
</dbReference>
<name>A0A372FVZ9_9ACTN</name>
<comment type="caution">
    <text evidence="2">The sequence shown here is derived from an EMBL/GenBank/DDBJ whole genome shotgun (WGS) entry which is preliminary data.</text>
</comment>
<reference evidence="2 3" key="1">
    <citation type="submission" date="2018-08" db="EMBL/GenBank/DDBJ databases">
        <title>Verrucosispora craniellae sp. nov., isolated from a marine sponge in the South China Sea.</title>
        <authorList>
            <person name="Li L."/>
            <person name="Lin H.W."/>
        </authorList>
    </citation>
    <scope>NUCLEOTIDE SEQUENCE [LARGE SCALE GENOMIC DNA]</scope>
    <source>
        <strain evidence="2 3">LHW63014</strain>
    </source>
</reference>
<dbReference type="EMBL" id="QVFU01000025">
    <property type="protein sequence ID" value="RFS44690.1"/>
    <property type="molecule type" value="Genomic_DNA"/>
</dbReference>
<protein>
    <submittedName>
        <fullName evidence="2">Uncharacterized protein</fullName>
    </submittedName>
</protein>
<feature type="region of interest" description="Disordered" evidence="1">
    <location>
        <begin position="1"/>
        <end position="25"/>
    </location>
</feature>
<gene>
    <name evidence="2" type="ORF">D0Q02_20410</name>
</gene>
<sequence>MEVLLMTETETPFDEVRKGSTGTGLRASDVGCAAERLVAQVASIAATHIADDDGACAGCRAVWNRWVPHPCTQAEWATATRAASSSDRRRATTPGGNDRSQRGLRPTS</sequence>
<evidence type="ECO:0000313" key="3">
    <source>
        <dbReference type="Proteomes" id="UP000262621"/>
    </source>
</evidence>
<proteinExistence type="predicted"/>
<evidence type="ECO:0000313" key="2">
    <source>
        <dbReference type="EMBL" id="RFS44690.1"/>
    </source>
</evidence>
<accession>A0A372FVZ9</accession>
<keyword evidence="3" id="KW-1185">Reference proteome</keyword>
<dbReference type="AlphaFoldDB" id="A0A372FVZ9"/>
<organism evidence="2 3">
    <name type="scientific">Micromonospora craniellae</name>
    <dbReference type="NCBI Taxonomy" id="2294034"/>
    <lineage>
        <taxon>Bacteria</taxon>
        <taxon>Bacillati</taxon>
        <taxon>Actinomycetota</taxon>
        <taxon>Actinomycetes</taxon>
        <taxon>Micromonosporales</taxon>
        <taxon>Micromonosporaceae</taxon>
        <taxon>Micromonospora</taxon>
    </lineage>
</organism>
<evidence type="ECO:0000256" key="1">
    <source>
        <dbReference type="SAM" id="MobiDB-lite"/>
    </source>
</evidence>